<keyword evidence="7" id="KW-0808">Transferase</keyword>
<organism evidence="13 14">
    <name type="scientific">Lactarius akahatsu</name>
    <dbReference type="NCBI Taxonomy" id="416441"/>
    <lineage>
        <taxon>Eukaryota</taxon>
        <taxon>Fungi</taxon>
        <taxon>Dikarya</taxon>
        <taxon>Basidiomycota</taxon>
        <taxon>Agaricomycotina</taxon>
        <taxon>Agaricomycetes</taxon>
        <taxon>Russulales</taxon>
        <taxon>Russulaceae</taxon>
        <taxon>Lactarius</taxon>
    </lineage>
</organism>
<name>A0AAD4LEM5_9AGAM</name>
<reference evidence="13" key="1">
    <citation type="submission" date="2022-01" db="EMBL/GenBank/DDBJ databases">
        <title>Comparative genomics reveals a dynamic genome evolution in the ectomycorrhizal milk-cap (Lactarius) mushrooms.</title>
        <authorList>
            <consortium name="DOE Joint Genome Institute"/>
            <person name="Lebreton A."/>
            <person name="Tang N."/>
            <person name="Kuo A."/>
            <person name="LaButti K."/>
            <person name="Drula E."/>
            <person name="Barry K."/>
            <person name="Clum A."/>
            <person name="Lipzen A."/>
            <person name="Mousain D."/>
            <person name="Ng V."/>
            <person name="Wang R."/>
            <person name="Wang X."/>
            <person name="Dai Y."/>
            <person name="Henrissat B."/>
            <person name="Grigoriev I.V."/>
            <person name="Guerin-Laguette A."/>
            <person name="Yu F."/>
            <person name="Martin F.M."/>
        </authorList>
    </citation>
    <scope>NUCLEOTIDE SEQUENCE</scope>
    <source>
        <strain evidence="13">QP</strain>
    </source>
</reference>
<evidence type="ECO:0000256" key="11">
    <source>
        <dbReference type="ARBA" id="ARBA00049524"/>
    </source>
</evidence>
<dbReference type="GO" id="GO:0043998">
    <property type="term" value="F:histone H2A acetyltransferase activity"/>
    <property type="evidence" value="ECO:0007669"/>
    <property type="project" value="InterPro"/>
</dbReference>
<dbReference type="GO" id="GO:0010485">
    <property type="term" value="F:histone H4 acetyltransferase activity"/>
    <property type="evidence" value="ECO:0007669"/>
    <property type="project" value="InterPro"/>
</dbReference>
<dbReference type="CDD" id="cd04301">
    <property type="entry name" value="NAT_SF"/>
    <property type="match status" value="1"/>
</dbReference>
<dbReference type="Gene3D" id="3.40.630.30">
    <property type="match status" value="1"/>
</dbReference>
<dbReference type="PROSITE" id="PS51186">
    <property type="entry name" value="GNAT"/>
    <property type="match status" value="1"/>
</dbReference>
<feature type="domain" description="N-acetyltransferase" evidence="12">
    <location>
        <begin position="36"/>
        <end position="201"/>
    </location>
</feature>
<dbReference type="Proteomes" id="UP001201163">
    <property type="component" value="Unassembled WGS sequence"/>
</dbReference>
<comment type="similarity">
    <text evidence="3">Belongs to the acetyltransferase family. NAA40 subfamily.</text>
</comment>
<evidence type="ECO:0000256" key="8">
    <source>
        <dbReference type="ARBA" id="ARBA00023242"/>
    </source>
</evidence>
<evidence type="ECO:0000256" key="3">
    <source>
        <dbReference type="ARBA" id="ARBA00008870"/>
    </source>
</evidence>
<protein>
    <recommendedName>
        <fullName evidence="5">N-alpha-acetyltransferase 40</fullName>
        <ecNumber evidence="4">2.3.1.257</ecNumber>
    </recommendedName>
</protein>
<evidence type="ECO:0000313" key="14">
    <source>
        <dbReference type="Proteomes" id="UP001201163"/>
    </source>
</evidence>
<evidence type="ECO:0000256" key="7">
    <source>
        <dbReference type="ARBA" id="ARBA00022679"/>
    </source>
</evidence>
<keyword evidence="8" id="KW-0539">Nucleus</keyword>
<dbReference type="InterPro" id="IPR039949">
    <property type="entry name" value="NAA40"/>
</dbReference>
<comment type="catalytic activity">
    <reaction evidence="11">
        <text>N-terminal L-seryl-[histone H4] + acetyl-CoA = N-terminal N(alpha)-acetyl-L-seryl-[histone H4] + CoA + H(+)</text>
        <dbReference type="Rhea" id="RHEA:50596"/>
        <dbReference type="Rhea" id="RHEA-COMP:12740"/>
        <dbReference type="Rhea" id="RHEA-COMP:12743"/>
        <dbReference type="ChEBI" id="CHEBI:15378"/>
        <dbReference type="ChEBI" id="CHEBI:57287"/>
        <dbReference type="ChEBI" id="CHEBI:57288"/>
        <dbReference type="ChEBI" id="CHEBI:64738"/>
        <dbReference type="ChEBI" id="CHEBI:83690"/>
        <dbReference type="EC" id="2.3.1.257"/>
    </reaction>
</comment>
<dbReference type="InterPro" id="IPR000182">
    <property type="entry name" value="GNAT_dom"/>
</dbReference>
<evidence type="ECO:0000256" key="5">
    <source>
        <dbReference type="ARBA" id="ARBA00015043"/>
    </source>
</evidence>
<evidence type="ECO:0000256" key="9">
    <source>
        <dbReference type="ARBA" id="ARBA00023315"/>
    </source>
</evidence>
<evidence type="ECO:0000259" key="12">
    <source>
        <dbReference type="PROSITE" id="PS51186"/>
    </source>
</evidence>
<sequence length="206" mass="23768">MSTRVRRANKATSSQLSSVLPKVFDLKGSRCTTQVSTSSELLDVDRQSVWELLEQNMRHMYVGSSMGWDPPSKKEELFHRNSRFILLRRSQVQDDADVCGEPSIVAYSMFRFEMENDERVLYCYELQVVQDVRRGGIGKTLVQCLCNIAREWDMQKVMLTVFKENQMALLFYKAMGFIADSDSNLDHEDDVDYWIMSKDTGVTCDA</sequence>
<dbReference type="PANTHER" id="PTHR20531">
    <property type="entry name" value="N-ALPHA-ACETYLTRANSFERASE 40"/>
    <property type="match status" value="1"/>
</dbReference>
<dbReference type="GO" id="GO:0005737">
    <property type="term" value="C:cytoplasm"/>
    <property type="evidence" value="ECO:0007669"/>
    <property type="project" value="UniProtKB-SubCell"/>
</dbReference>
<evidence type="ECO:0000256" key="2">
    <source>
        <dbReference type="ARBA" id="ARBA00004496"/>
    </source>
</evidence>
<comment type="caution">
    <text evidence="13">The sequence shown here is derived from an EMBL/GenBank/DDBJ whole genome shotgun (WGS) entry which is preliminary data.</text>
</comment>
<dbReference type="SUPFAM" id="SSF55729">
    <property type="entry name" value="Acyl-CoA N-acyltransferases (Nat)"/>
    <property type="match status" value="1"/>
</dbReference>
<evidence type="ECO:0000256" key="6">
    <source>
        <dbReference type="ARBA" id="ARBA00022490"/>
    </source>
</evidence>
<evidence type="ECO:0000256" key="10">
    <source>
        <dbReference type="ARBA" id="ARBA00047821"/>
    </source>
</evidence>
<evidence type="ECO:0000313" key="13">
    <source>
        <dbReference type="EMBL" id="KAH8988863.1"/>
    </source>
</evidence>
<keyword evidence="9" id="KW-0012">Acyltransferase</keyword>
<dbReference type="EMBL" id="JAKELL010000040">
    <property type="protein sequence ID" value="KAH8988863.1"/>
    <property type="molecule type" value="Genomic_DNA"/>
</dbReference>
<dbReference type="EC" id="2.3.1.257" evidence="4"/>
<dbReference type="AlphaFoldDB" id="A0AAD4LEM5"/>
<dbReference type="GO" id="GO:1990189">
    <property type="term" value="F:protein N-terminal-serine acetyltransferase activity"/>
    <property type="evidence" value="ECO:0007669"/>
    <property type="project" value="UniProtKB-EC"/>
</dbReference>
<keyword evidence="6" id="KW-0963">Cytoplasm</keyword>
<evidence type="ECO:0000256" key="4">
    <source>
        <dbReference type="ARBA" id="ARBA00012950"/>
    </source>
</evidence>
<evidence type="ECO:0000256" key="1">
    <source>
        <dbReference type="ARBA" id="ARBA00004123"/>
    </source>
</evidence>
<comment type="subcellular location">
    <subcellularLocation>
        <location evidence="2">Cytoplasm</location>
    </subcellularLocation>
    <subcellularLocation>
        <location evidence="1">Nucleus</location>
    </subcellularLocation>
</comment>
<proteinExistence type="inferred from homology"/>
<dbReference type="Pfam" id="PF00583">
    <property type="entry name" value="Acetyltransf_1"/>
    <property type="match status" value="1"/>
</dbReference>
<dbReference type="InterPro" id="IPR016181">
    <property type="entry name" value="Acyl_CoA_acyltransferase"/>
</dbReference>
<dbReference type="GO" id="GO:0005634">
    <property type="term" value="C:nucleus"/>
    <property type="evidence" value="ECO:0007669"/>
    <property type="project" value="UniProtKB-SubCell"/>
</dbReference>
<keyword evidence="14" id="KW-1185">Reference proteome</keyword>
<gene>
    <name evidence="13" type="ORF">EDB92DRAFT_1870375</name>
</gene>
<comment type="catalytic activity">
    <reaction evidence="10">
        <text>N-terminal L-seryl-[histone H2A] + acetyl-CoA = N-terminal N(alpha)-acetyl-L-seryl-[histone H2A] + CoA + H(+)</text>
        <dbReference type="Rhea" id="RHEA:50600"/>
        <dbReference type="Rhea" id="RHEA-COMP:12742"/>
        <dbReference type="Rhea" id="RHEA-COMP:12744"/>
        <dbReference type="ChEBI" id="CHEBI:15378"/>
        <dbReference type="ChEBI" id="CHEBI:57287"/>
        <dbReference type="ChEBI" id="CHEBI:57288"/>
        <dbReference type="ChEBI" id="CHEBI:64738"/>
        <dbReference type="ChEBI" id="CHEBI:83690"/>
        <dbReference type="EC" id="2.3.1.257"/>
    </reaction>
</comment>
<accession>A0AAD4LEM5</accession>
<dbReference type="PANTHER" id="PTHR20531:SF1">
    <property type="entry name" value="N-ALPHA-ACETYLTRANSFERASE 40"/>
    <property type="match status" value="1"/>
</dbReference>